<dbReference type="OMA" id="WERHLPF"/>
<feature type="transmembrane region" description="Helical" evidence="1">
    <location>
        <begin position="21"/>
        <end position="43"/>
    </location>
</feature>
<dbReference type="OrthoDB" id="2498029at2759"/>
<sequence length="345" mass="38651">MSKSKIDNNVVKSTNGWNKCILISSVVVGLLSVSIVAFFIYFVSNALLYFPWWKGNKPGSGNPLEKFNIEYDDIEFLGFDTNQTIRGWWVPALASKDQQITMIAVHGSGRDRYEFIEQIQVWHHEGISTLIYDSIDGIGASDGLGSGVGYSIRESKDVRAAVRIAKSKYPLHSKKIILTGMSLGGGSVIVAASKDNHLIDGVISESSYLKPSVVWRHNIYRYLGEDISKFFKFIKPFDQVIPTNPPGWLVDMIVELTIQRILASSPNLSRDDTPENCIKQIQKPILILHGTKDPVCPYSHALELFAGAQEPKELWTIESDHHTTAVHSAGTDRYLEKLRSFIKRI</sequence>
<dbReference type="Gene3D" id="3.40.50.1820">
    <property type="entry name" value="alpha/beta hydrolase"/>
    <property type="match status" value="1"/>
</dbReference>
<evidence type="ECO:0000313" key="4">
    <source>
        <dbReference type="Proteomes" id="UP000076078"/>
    </source>
</evidence>
<evidence type="ECO:0000313" key="3">
    <source>
        <dbReference type="EMBL" id="KYQ92734.1"/>
    </source>
</evidence>
<dbReference type="InterPro" id="IPR029058">
    <property type="entry name" value="AB_hydrolase_fold"/>
</dbReference>
<protein>
    <recommendedName>
        <fullName evidence="2">Serine aminopeptidase S33 domain-containing protein</fullName>
    </recommendedName>
</protein>
<keyword evidence="1" id="KW-0472">Membrane</keyword>
<dbReference type="SUPFAM" id="SSF53474">
    <property type="entry name" value="alpha/beta-Hydrolases"/>
    <property type="match status" value="1"/>
</dbReference>
<accession>A0A151ZFU1</accession>
<dbReference type="EMBL" id="LODT01000029">
    <property type="protein sequence ID" value="KYQ92734.1"/>
    <property type="molecule type" value="Genomic_DNA"/>
</dbReference>
<dbReference type="Pfam" id="PF12146">
    <property type="entry name" value="Hydrolase_4"/>
    <property type="match status" value="1"/>
</dbReference>
<reference evidence="3 4" key="1">
    <citation type="submission" date="2015-12" db="EMBL/GenBank/DDBJ databases">
        <title>Dictyostelia acquired genes for synthesis and detection of signals that induce cell-type specialization by lateral gene transfer from prokaryotes.</title>
        <authorList>
            <person name="Gloeckner G."/>
            <person name="Schaap P."/>
        </authorList>
    </citation>
    <scope>NUCLEOTIDE SEQUENCE [LARGE SCALE GENOMIC DNA]</scope>
    <source>
        <strain evidence="3 4">TK</strain>
    </source>
</reference>
<name>A0A151ZFU1_TIELA</name>
<organism evidence="3 4">
    <name type="scientific">Tieghemostelium lacteum</name>
    <name type="common">Slime mold</name>
    <name type="synonym">Dictyostelium lacteum</name>
    <dbReference type="NCBI Taxonomy" id="361077"/>
    <lineage>
        <taxon>Eukaryota</taxon>
        <taxon>Amoebozoa</taxon>
        <taxon>Evosea</taxon>
        <taxon>Eumycetozoa</taxon>
        <taxon>Dictyostelia</taxon>
        <taxon>Dictyosteliales</taxon>
        <taxon>Raperosteliaceae</taxon>
        <taxon>Tieghemostelium</taxon>
    </lineage>
</organism>
<feature type="domain" description="Serine aminopeptidase S33" evidence="2">
    <location>
        <begin position="101"/>
        <end position="224"/>
    </location>
</feature>
<keyword evidence="1" id="KW-1133">Transmembrane helix</keyword>
<dbReference type="PANTHER" id="PTHR12277:SF89">
    <property type="entry name" value="SERINE AMINOPEPTIDASE S33 DOMAIN-CONTAINING PROTEIN"/>
    <property type="match status" value="1"/>
</dbReference>
<dbReference type="InterPro" id="IPR022742">
    <property type="entry name" value="Hydrolase_4"/>
</dbReference>
<keyword evidence="1" id="KW-0812">Transmembrane</keyword>
<evidence type="ECO:0000259" key="2">
    <source>
        <dbReference type="Pfam" id="PF12146"/>
    </source>
</evidence>
<comment type="caution">
    <text evidence="3">The sequence shown here is derived from an EMBL/GenBank/DDBJ whole genome shotgun (WGS) entry which is preliminary data.</text>
</comment>
<evidence type="ECO:0000256" key="1">
    <source>
        <dbReference type="SAM" id="Phobius"/>
    </source>
</evidence>
<dbReference type="PANTHER" id="PTHR12277">
    <property type="entry name" value="ALPHA/BETA HYDROLASE DOMAIN-CONTAINING PROTEIN"/>
    <property type="match status" value="1"/>
</dbReference>
<dbReference type="AlphaFoldDB" id="A0A151ZFU1"/>
<gene>
    <name evidence="3" type="ORF">DLAC_06739</name>
</gene>
<keyword evidence="4" id="KW-1185">Reference proteome</keyword>
<dbReference type="STRING" id="361077.A0A151ZFU1"/>
<proteinExistence type="predicted"/>
<dbReference type="Proteomes" id="UP000076078">
    <property type="component" value="Unassembled WGS sequence"/>
</dbReference>
<dbReference type="InParanoid" id="A0A151ZFU1"/>